<feature type="chain" id="PRO_5035438286" description="acid phosphatase" evidence="8">
    <location>
        <begin position="27"/>
        <end position="214"/>
    </location>
</feature>
<protein>
    <recommendedName>
        <fullName evidence="3">acid phosphatase</fullName>
        <ecNumber evidence="3">3.1.3.2</ecNumber>
    </recommendedName>
</protein>
<dbReference type="CDD" id="cd07061">
    <property type="entry name" value="HP_HAP_like"/>
    <property type="match status" value="1"/>
</dbReference>
<name>A0A8K0CBY3_IGNLU</name>
<accession>A0A8K0CBY3</accession>
<evidence type="ECO:0000256" key="7">
    <source>
        <dbReference type="ARBA" id="ARBA00023180"/>
    </source>
</evidence>
<proteinExistence type="inferred from homology"/>
<gene>
    <name evidence="9" type="ORF">ILUMI_23483</name>
</gene>
<evidence type="ECO:0000256" key="4">
    <source>
        <dbReference type="ARBA" id="ARBA00022729"/>
    </source>
</evidence>
<comment type="similarity">
    <text evidence="2">Belongs to the histidine acid phosphatase family.</text>
</comment>
<dbReference type="EMBL" id="VTPC01090592">
    <property type="protein sequence ID" value="KAF2882681.1"/>
    <property type="molecule type" value="Genomic_DNA"/>
</dbReference>
<comment type="catalytic activity">
    <reaction evidence="1">
        <text>a phosphate monoester + H2O = an alcohol + phosphate</text>
        <dbReference type="Rhea" id="RHEA:15017"/>
        <dbReference type="ChEBI" id="CHEBI:15377"/>
        <dbReference type="ChEBI" id="CHEBI:30879"/>
        <dbReference type="ChEBI" id="CHEBI:43474"/>
        <dbReference type="ChEBI" id="CHEBI:67140"/>
        <dbReference type="EC" id="3.1.3.2"/>
    </reaction>
</comment>
<feature type="non-terminal residue" evidence="9">
    <location>
        <position position="1"/>
    </location>
</feature>
<reference evidence="9" key="1">
    <citation type="submission" date="2019-08" db="EMBL/GenBank/DDBJ databases">
        <title>The genome of the North American firefly Photinus pyralis.</title>
        <authorList>
            <consortium name="Photinus pyralis genome working group"/>
            <person name="Fallon T.R."/>
            <person name="Sander Lower S.E."/>
            <person name="Weng J.-K."/>
        </authorList>
    </citation>
    <scope>NUCLEOTIDE SEQUENCE</scope>
    <source>
        <strain evidence="9">TRF0915ILg1</strain>
        <tissue evidence="9">Whole body</tissue>
    </source>
</reference>
<evidence type="ECO:0000313" key="9">
    <source>
        <dbReference type="EMBL" id="KAF2882681.1"/>
    </source>
</evidence>
<evidence type="ECO:0000256" key="3">
    <source>
        <dbReference type="ARBA" id="ARBA00012646"/>
    </source>
</evidence>
<sequence>MFYFANIAYLTILVLLNILCVSTCQSEETLEMVHVIFRHGNRTPDLRSSYPNDPYLNNSYYPYGHGQLTNKGKNRMYLLGKALRERYDRFLGPLYTPNILDPVSTDTNRTKMSLELVLAGFFPPHETDLEWQKELNWQPIPYNYVSSFTDNTMSIPFFSCPRYTLLVHSLHASSKGIEFRKKHSQIYEQFIENSGADNVTFVLIVTTYGTLTAQ</sequence>
<evidence type="ECO:0000256" key="5">
    <source>
        <dbReference type="ARBA" id="ARBA00022801"/>
    </source>
</evidence>
<dbReference type="InterPro" id="IPR000560">
    <property type="entry name" value="His_Pase_clade-2"/>
</dbReference>
<evidence type="ECO:0000256" key="6">
    <source>
        <dbReference type="ARBA" id="ARBA00023157"/>
    </source>
</evidence>
<dbReference type="InterPro" id="IPR050645">
    <property type="entry name" value="Histidine_acid_phosphatase"/>
</dbReference>
<dbReference type="SUPFAM" id="SSF53254">
    <property type="entry name" value="Phosphoglycerate mutase-like"/>
    <property type="match status" value="1"/>
</dbReference>
<organism evidence="9 10">
    <name type="scientific">Ignelater luminosus</name>
    <name type="common">Cucubano</name>
    <name type="synonym">Pyrophorus luminosus</name>
    <dbReference type="NCBI Taxonomy" id="2038154"/>
    <lineage>
        <taxon>Eukaryota</taxon>
        <taxon>Metazoa</taxon>
        <taxon>Ecdysozoa</taxon>
        <taxon>Arthropoda</taxon>
        <taxon>Hexapoda</taxon>
        <taxon>Insecta</taxon>
        <taxon>Pterygota</taxon>
        <taxon>Neoptera</taxon>
        <taxon>Endopterygota</taxon>
        <taxon>Coleoptera</taxon>
        <taxon>Polyphaga</taxon>
        <taxon>Elateriformia</taxon>
        <taxon>Elateroidea</taxon>
        <taxon>Elateridae</taxon>
        <taxon>Agrypninae</taxon>
        <taxon>Pyrophorini</taxon>
        <taxon>Ignelater</taxon>
    </lineage>
</organism>
<evidence type="ECO:0000313" key="10">
    <source>
        <dbReference type="Proteomes" id="UP000801492"/>
    </source>
</evidence>
<evidence type="ECO:0000256" key="8">
    <source>
        <dbReference type="SAM" id="SignalP"/>
    </source>
</evidence>
<dbReference type="PANTHER" id="PTHR11567:SF211">
    <property type="entry name" value="PROSTATIC ACID PHOSPHATASE"/>
    <property type="match status" value="1"/>
</dbReference>
<keyword evidence="6" id="KW-1015">Disulfide bond</keyword>
<dbReference type="OrthoDB" id="10257284at2759"/>
<feature type="signal peptide" evidence="8">
    <location>
        <begin position="1"/>
        <end position="26"/>
    </location>
</feature>
<evidence type="ECO:0000256" key="2">
    <source>
        <dbReference type="ARBA" id="ARBA00005375"/>
    </source>
</evidence>
<keyword evidence="7" id="KW-0325">Glycoprotein</keyword>
<dbReference type="PANTHER" id="PTHR11567">
    <property type="entry name" value="ACID PHOSPHATASE-RELATED"/>
    <property type="match status" value="1"/>
</dbReference>
<dbReference type="EC" id="3.1.3.2" evidence="3"/>
<dbReference type="PROSITE" id="PS00616">
    <property type="entry name" value="HIS_ACID_PHOSPHAT_1"/>
    <property type="match status" value="1"/>
</dbReference>
<evidence type="ECO:0000256" key="1">
    <source>
        <dbReference type="ARBA" id="ARBA00000032"/>
    </source>
</evidence>
<dbReference type="Gene3D" id="3.40.50.1240">
    <property type="entry name" value="Phosphoglycerate mutase-like"/>
    <property type="match status" value="1"/>
</dbReference>
<dbReference type="AlphaFoldDB" id="A0A8K0CBY3"/>
<dbReference type="InterPro" id="IPR033379">
    <property type="entry name" value="Acid_Pase_AS"/>
</dbReference>
<dbReference type="Pfam" id="PF00328">
    <property type="entry name" value="His_Phos_2"/>
    <property type="match status" value="1"/>
</dbReference>
<dbReference type="InterPro" id="IPR029033">
    <property type="entry name" value="His_PPase_superfam"/>
</dbReference>
<comment type="caution">
    <text evidence="9">The sequence shown here is derived from an EMBL/GenBank/DDBJ whole genome shotgun (WGS) entry which is preliminary data.</text>
</comment>
<keyword evidence="10" id="KW-1185">Reference proteome</keyword>
<keyword evidence="5" id="KW-0378">Hydrolase</keyword>
<dbReference type="GO" id="GO:0003993">
    <property type="term" value="F:acid phosphatase activity"/>
    <property type="evidence" value="ECO:0007669"/>
    <property type="project" value="UniProtKB-EC"/>
</dbReference>
<keyword evidence="4 8" id="KW-0732">Signal</keyword>
<dbReference type="Proteomes" id="UP000801492">
    <property type="component" value="Unassembled WGS sequence"/>
</dbReference>